<evidence type="ECO:0000313" key="7">
    <source>
        <dbReference type="Proteomes" id="UP000283474"/>
    </source>
</evidence>
<evidence type="ECO:0000256" key="1">
    <source>
        <dbReference type="ARBA" id="ARBA00023015"/>
    </source>
</evidence>
<proteinExistence type="predicted"/>
<name>A0A410GGA5_9BURK</name>
<dbReference type="GO" id="GO:0003700">
    <property type="term" value="F:DNA-binding transcription factor activity"/>
    <property type="evidence" value="ECO:0007669"/>
    <property type="project" value="TreeGrafter"/>
</dbReference>
<dbReference type="PANTHER" id="PTHR30055:SF220">
    <property type="entry name" value="TETR-FAMILY REGULATORY PROTEIN"/>
    <property type="match status" value="1"/>
</dbReference>
<dbReference type="Proteomes" id="UP000283474">
    <property type="component" value="Chromosome"/>
</dbReference>
<dbReference type="SUPFAM" id="SSF48498">
    <property type="entry name" value="Tetracyclin repressor-like, C-terminal domain"/>
    <property type="match status" value="1"/>
</dbReference>
<dbReference type="SUPFAM" id="SSF46689">
    <property type="entry name" value="Homeodomain-like"/>
    <property type="match status" value="1"/>
</dbReference>
<keyword evidence="1" id="KW-0805">Transcription regulation</keyword>
<feature type="domain" description="HTH tetR-type" evidence="5">
    <location>
        <begin position="14"/>
        <end position="74"/>
    </location>
</feature>
<dbReference type="AlphaFoldDB" id="A0A410GGA5"/>
<dbReference type="InterPro" id="IPR009057">
    <property type="entry name" value="Homeodomain-like_sf"/>
</dbReference>
<dbReference type="GO" id="GO:0000976">
    <property type="term" value="F:transcription cis-regulatory region binding"/>
    <property type="evidence" value="ECO:0007669"/>
    <property type="project" value="TreeGrafter"/>
</dbReference>
<dbReference type="PROSITE" id="PS50977">
    <property type="entry name" value="HTH_TETR_2"/>
    <property type="match status" value="1"/>
</dbReference>
<evidence type="ECO:0000256" key="4">
    <source>
        <dbReference type="PROSITE-ProRule" id="PRU00335"/>
    </source>
</evidence>
<dbReference type="InterPro" id="IPR050109">
    <property type="entry name" value="HTH-type_TetR-like_transc_reg"/>
</dbReference>
<evidence type="ECO:0000256" key="2">
    <source>
        <dbReference type="ARBA" id="ARBA00023125"/>
    </source>
</evidence>
<sequence length="203" mass="21523">MFTVSTLSSKYHHGDLRVALLKEGIALIQDSGPEGLTLRKLAERLGVSAMAPYRHYPNKESLLAAIAADGFQQLKTRLEAAEQSSSTASSPLLAEGIAYVQFALDCPAIFRLMFGATRPQGQYAELDAARTGAFDVLLRQIPGTATSNERAAKARGCWALVHGLALLLLDGLLQVPEGVAPAAWLTEVIGSTVTKKGGTTCAN</sequence>
<dbReference type="EMBL" id="CP022987">
    <property type="protein sequence ID" value="QAA95352.1"/>
    <property type="molecule type" value="Genomic_DNA"/>
</dbReference>
<keyword evidence="7" id="KW-1185">Reference proteome</keyword>
<evidence type="ECO:0000259" key="5">
    <source>
        <dbReference type="PROSITE" id="PS50977"/>
    </source>
</evidence>
<feature type="DNA-binding region" description="H-T-H motif" evidence="4">
    <location>
        <begin position="37"/>
        <end position="56"/>
    </location>
</feature>
<gene>
    <name evidence="6" type="ORF">CKA81_16890</name>
</gene>
<dbReference type="InterPro" id="IPR025996">
    <property type="entry name" value="MT1864/Rv1816-like_C"/>
</dbReference>
<accession>A0A410GGA5</accession>
<dbReference type="InterPro" id="IPR001647">
    <property type="entry name" value="HTH_TetR"/>
</dbReference>
<dbReference type="InterPro" id="IPR036271">
    <property type="entry name" value="Tet_transcr_reg_TetR-rel_C_sf"/>
</dbReference>
<dbReference type="OrthoDB" id="5293556at2"/>
<dbReference type="KEGG" id="pus:CKA81_16890"/>
<dbReference type="Pfam" id="PF00440">
    <property type="entry name" value="TetR_N"/>
    <property type="match status" value="1"/>
</dbReference>
<organism evidence="6 7">
    <name type="scientific">Pollutimonas thiosulfatoxidans</name>
    <dbReference type="NCBI Taxonomy" id="2028345"/>
    <lineage>
        <taxon>Bacteria</taxon>
        <taxon>Pseudomonadati</taxon>
        <taxon>Pseudomonadota</taxon>
        <taxon>Betaproteobacteria</taxon>
        <taxon>Burkholderiales</taxon>
        <taxon>Alcaligenaceae</taxon>
        <taxon>Pollutimonas</taxon>
    </lineage>
</organism>
<keyword evidence="2 4" id="KW-0238">DNA-binding</keyword>
<protein>
    <recommendedName>
        <fullName evidence="5">HTH tetR-type domain-containing protein</fullName>
    </recommendedName>
</protein>
<dbReference type="Pfam" id="PF13305">
    <property type="entry name" value="TetR_C_33"/>
    <property type="match status" value="1"/>
</dbReference>
<dbReference type="Gene3D" id="1.10.357.10">
    <property type="entry name" value="Tetracycline Repressor, domain 2"/>
    <property type="match status" value="1"/>
</dbReference>
<keyword evidence="3" id="KW-0804">Transcription</keyword>
<reference evidence="6 7" key="1">
    <citation type="submission" date="2017-08" db="EMBL/GenBank/DDBJ databases">
        <authorList>
            <person name="Park S.-J."/>
            <person name="Kim H."/>
        </authorList>
    </citation>
    <scope>NUCLEOTIDE SEQUENCE [LARGE SCALE GENOMIC DNA]</scope>
    <source>
        <strain evidence="7">ye3</strain>
    </source>
</reference>
<dbReference type="PANTHER" id="PTHR30055">
    <property type="entry name" value="HTH-TYPE TRANSCRIPTIONAL REGULATOR RUTR"/>
    <property type="match status" value="1"/>
</dbReference>
<evidence type="ECO:0000256" key="3">
    <source>
        <dbReference type="ARBA" id="ARBA00023163"/>
    </source>
</evidence>
<evidence type="ECO:0000313" key="6">
    <source>
        <dbReference type="EMBL" id="QAA95352.1"/>
    </source>
</evidence>